<dbReference type="EMBL" id="CT868002">
    <property type="protein sequence ID" value="CAK59345.1"/>
    <property type="molecule type" value="Genomic_DNA"/>
</dbReference>
<dbReference type="InParanoid" id="A0BLC8"/>
<name>A0BLC8_PARTE</name>
<dbReference type="RefSeq" id="XP_001426743.1">
    <property type="nucleotide sequence ID" value="XM_001426706.1"/>
</dbReference>
<sequence>MYRFKLCLNYSRLNQSLSAFLKKYKTNQKKLEIDKSISRQPKPIQPQLTIPQEDQLKQKYLLQRAKVIDLNEKDNFSHFNRAQQLALDKQVKQVGDEYKVEAEVLKLQNKGELLIDDTKLPKIFLSTLDKQRRKGKRMLRRFFIEGEHRYVKENIYKFRSVAEWKKYMRFKKPLLIDLKMEKFKRYPGTDKGKFPMQDKLGFTKWFRENHTQKTVDAIEYLVKKGYGKQSEIMMKKKKGYRLRTKKALEKVESKNRLTRIKQEMYEESNWETVAPGPALFVKETMMEQLLKRNPIKDLGLNTHIKIQTHIPEGEVQPLPDKYPLEKTQLIYYLERWSFFRSFGAYSLLKDITSGKLQQTPQEPVKSGSLNTYYQTLPKHIRDNPNVKNVYRGLEFANNQMTLAEKESSLNYAARLSCQFDEMNQDVYDKRISWDTDP</sequence>
<dbReference type="AlphaFoldDB" id="A0BLC8"/>
<proteinExistence type="predicted"/>
<organism evidence="1 2">
    <name type="scientific">Paramecium tetraurelia</name>
    <dbReference type="NCBI Taxonomy" id="5888"/>
    <lineage>
        <taxon>Eukaryota</taxon>
        <taxon>Sar</taxon>
        <taxon>Alveolata</taxon>
        <taxon>Ciliophora</taxon>
        <taxon>Intramacronucleata</taxon>
        <taxon>Oligohymenophorea</taxon>
        <taxon>Peniculida</taxon>
        <taxon>Parameciidae</taxon>
        <taxon>Paramecium</taxon>
    </lineage>
</organism>
<evidence type="ECO:0000313" key="1">
    <source>
        <dbReference type="EMBL" id="CAK59345.1"/>
    </source>
</evidence>
<dbReference type="Proteomes" id="UP000000600">
    <property type="component" value="Unassembled WGS sequence"/>
</dbReference>
<reference evidence="1 2" key="1">
    <citation type="journal article" date="2006" name="Nature">
        <title>Global trends of whole-genome duplications revealed by the ciliate Paramecium tetraurelia.</title>
        <authorList>
            <consortium name="Genoscope"/>
            <person name="Aury J.-M."/>
            <person name="Jaillon O."/>
            <person name="Duret L."/>
            <person name="Noel B."/>
            <person name="Jubin C."/>
            <person name="Porcel B.M."/>
            <person name="Segurens B."/>
            <person name="Daubin V."/>
            <person name="Anthouard V."/>
            <person name="Aiach N."/>
            <person name="Arnaiz O."/>
            <person name="Billaut A."/>
            <person name="Beisson J."/>
            <person name="Blanc I."/>
            <person name="Bouhouche K."/>
            <person name="Camara F."/>
            <person name="Duharcourt S."/>
            <person name="Guigo R."/>
            <person name="Gogendeau D."/>
            <person name="Katinka M."/>
            <person name="Keller A.-M."/>
            <person name="Kissmehl R."/>
            <person name="Klotz C."/>
            <person name="Koll F."/>
            <person name="Le Moue A."/>
            <person name="Lepere C."/>
            <person name="Malinsky S."/>
            <person name="Nowacki M."/>
            <person name="Nowak J.K."/>
            <person name="Plattner H."/>
            <person name="Poulain J."/>
            <person name="Ruiz F."/>
            <person name="Serrano V."/>
            <person name="Zagulski M."/>
            <person name="Dessen P."/>
            <person name="Betermier M."/>
            <person name="Weissenbach J."/>
            <person name="Scarpelli C."/>
            <person name="Schachter V."/>
            <person name="Sperling L."/>
            <person name="Meyer E."/>
            <person name="Cohen J."/>
            <person name="Wincker P."/>
        </authorList>
    </citation>
    <scope>NUCLEOTIDE SEQUENCE [LARGE SCALE GENOMIC DNA]</scope>
    <source>
        <strain evidence="1 2">Stock d4-2</strain>
    </source>
</reference>
<dbReference type="HOGENOM" id="CLU_038108_0_0_1"/>
<accession>A0BLC8</accession>
<gene>
    <name evidence="1" type="ORF">GSPATT00029977001</name>
</gene>
<dbReference type="GeneID" id="5012527"/>
<protein>
    <submittedName>
        <fullName evidence="1">Uncharacterized protein</fullName>
    </submittedName>
</protein>
<evidence type="ECO:0000313" key="2">
    <source>
        <dbReference type="Proteomes" id="UP000000600"/>
    </source>
</evidence>
<dbReference type="KEGG" id="ptm:GSPATT00029977001"/>
<keyword evidence="2" id="KW-1185">Reference proteome</keyword>